<gene>
    <name evidence="9" type="ORF">ACFSKQ_14290</name>
</gene>
<evidence type="ECO:0000256" key="6">
    <source>
        <dbReference type="ARBA" id="ARBA00023049"/>
    </source>
</evidence>
<dbReference type="RefSeq" id="WP_209737104.1">
    <property type="nucleotide sequence ID" value="NZ_CP072611.1"/>
</dbReference>
<dbReference type="PANTHER" id="PTHR43660:SF1">
    <property type="entry name" value="DIPEPTIDYL CARBOXYPEPTIDASE"/>
    <property type="match status" value="1"/>
</dbReference>
<dbReference type="InterPro" id="IPR001567">
    <property type="entry name" value="Pept_M3A_M3B_dom"/>
</dbReference>
<comment type="caution">
    <text evidence="9">The sequence shown here is derived from an EMBL/GenBank/DDBJ whole genome shotgun (WGS) entry which is preliminary data.</text>
</comment>
<evidence type="ECO:0000256" key="1">
    <source>
        <dbReference type="ARBA" id="ARBA00006040"/>
    </source>
</evidence>
<accession>A0ABW5CN06</accession>
<keyword evidence="3 7" id="KW-0479">Metal-binding</keyword>
<evidence type="ECO:0000256" key="3">
    <source>
        <dbReference type="ARBA" id="ARBA00022723"/>
    </source>
</evidence>
<organism evidence="9 10">
    <name type="scientific">Aureimonas populi</name>
    <dbReference type="NCBI Taxonomy" id="1701758"/>
    <lineage>
        <taxon>Bacteria</taxon>
        <taxon>Pseudomonadati</taxon>
        <taxon>Pseudomonadota</taxon>
        <taxon>Alphaproteobacteria</taxon>
        <taxon>Hyphomicrobiales</taxon>
        <taxon>Aurantimonadaceae</taxon>
        <taxon>Aureimonas</taxon>
    </lineage>
</organism>
<keyword evidence="6 7" id="KW-0482">Metalloprotease</keyword>
<dbReference type="InterPro" id="IPR045090">
    <property type="entry name" value="Pept_M3A_M3B"/>
</dbReference>
<evidence type="ECO:0000313" key="10">
    <source>
        <dbReference type="Proteomes" id="UP001597371"/>
    </source>
</evidence>
<keyword evidence="10" id="KW-1185">Reference proteome</keyword>
<dbReference type="Pfam" id="PF01432">
    <property type="entry name" value="Peptidase_M3"/>
    <property type="match status" value="1"/>
</dbReference>
<keyword evidence="2 7" id="KW-0645">Protease</keyword>
<name>A0ABW5CN06_9HYPH</name>
<keyword evidence="4 7" id="KW-0378">Hydrolase</keyword>
<evidence type="ECO:0000259" key="8">
    <source>
        <dbReference type="Pfam" id="PF01432"/>
    </source>
</evidence>
<evidence type="ECO:0000256" key="7">
    <source>
        <dbReference type="RuleBase" id="RU003435"/>
    </source>
</evidence>
<comment type="similarity">
    <text evidence="1 7">Belongs to the peptidase M3 family.</text>
</comment>
<dbReference type="Gene3D" id="3.40.390.10">
    <property type="entry name" value="Collagenase (Catalytic Domain)"/>
    <property type="match status" value="1"/>
</dbReference>
<evidence type="ECO:0000313" key="9">
    <source>
        <dbReference type="EMBL" id="MFD2238620.1"/>
    </source>
</evidence>
<dbReference type="InterPro" id="IPR024077">
    <property type="entry name" value="Neurolysin/TOP_dom2"/>
</dbReference>
<reference evidence="10" key="1">
    <citation type="journal article" date="2019" name="Int. J. Syst. Evol. Microbiol.">
        <title>The Global Catalogue of Microorganisms (GCM) 10K type strain sequencing project: providing services to taxonomists for standard genome sequencing and annotation.</title>
        <authorList>
            <consortium name="The Broad Institute Genomics Platform"/>
            <consortium name="The Broad Institute Genome Sequencing Center for Infectious Disease"/>
            <person name="Wu L."/>
            <person name="Ma J."/>
        </authorList>
    </citation>
    <scope>NUCLEOTIDE SEQUENCE [LARGE SCALE GENOMIC DNA]</scope>
    <source>
        <strain evidence="10">ZS-35-S2</strain>
    </source>
</reference>
<dbReference type="InterPro" id="IPR034005">
    <property type="entry name" value="M3A_DCP"/>
</dbReference>
<evidence type="ECO:0000256" key="2">
    <source>
        <dbReference type="ARBA" id="ARBA00022670"/>
    </source>
</evidence>
<dbReference type="InterPro" id="IPR024079">
    <property type="entry name" value="MetalloPept_cat_dom_sf"/>
</dbReference>
<dbReference type="Gene3D" id="1.10.1370.10">
    <property type="entry name" value="Neurolysin, domain 3"/>
    <property type="match status" value="1"/>
</dbReference>
<keyword evidence="5 7" id="KW-0862">Zinc</keyword>
<dbReference type="Proteomes" id="UP001597371">
    <property type="component" value="Unassembled WGS sequence"/>
</dbReference>
<feature type="domain" description="Peptidase M3A/M3B catalytic" evidence="8">
    <location>
        <begin position="233"/>
        <end position="681"/>
    </location>
</feature>
<evidence type="ECO:0000256" key="5">
    <source>
        <dbReference type="ARBA" id="ARBA00022833"/>
    </source>
</evidence>
<dbReference type="CDD" id="cd06456">
    <property type="entry name" value="M3A_DCP"/>
    <property type="match status" value="1"/>
</dbReference>
<comment type="cofactor">
    <cofactor evidence="7">
        <name>Zn(2+)</name>
        <dbReference type="ChEBI" id="CHEBI:29105"/>
    </cofactor>
    <text evidence="7">Binds 1 zinc ion.</text>
</comment>
<dbReference type="EMBL" id="JBHUIJ010000022">
    <property type="protein sequence ID" value="MFD2238620.1"/>
    <property type="molecule type" value="Genomic_DNA"/>
</dbReference>
<protein>
    <submittedName>
        <fullName evidence="9">M3 family metallopeptidase</fullName>
    </submittedName>
</protein>
<dbReference type="PANTHER" id="PTHR43660">
    <property type="entry name" value="DIPEPTIDYL CARBOXYPEPTIDASE"/>
    <property type="match status" value="1"/>
</dbReference>
<evidence type="ECO:0000256" key="4">
    <source>
        <dbReference type="ARBA" id="ARBA00022801"/>
    </source>
</evidence>
<dbReference type="Gene3D" id="1.10.1370.40">
    <property type="match status" value="1"/>
</dbReference>
<proteinExistence type="inferred from homology"/>
<dbReference type="SUPFAM" id="SSF55486">
    <property type="entry name" value="Metalloproteases ('zincins'), catalytic domain"/>
    <property type="match status" value="1"/>
</dbReference>
<sequence>MTTDANPGALPFAAFAFDGPAGLPAFSTLEAKDFPPAFEAAMEDHLREIAAISASAEEPSFQNTIGALERAGEALTRVAGVFYALAGAQTDEALQAVEREVSPKLSRHGSKISLDAGLFARIDALFHKRGALGLGAEEMRLLERTHAGFVRRGARLEGADRERLTEINARLSELGTAFSQNVLADEKSFVLPVAPEDLEGLPAFLVSSMASAAQERGLKGHVVTLSRSIVVPFLTYSPRRHLREAAFRAWTMRGENGGASDNRAIIAETLALRAEKAKLLGFASFAAYKLDDTMAKTPEAVRGLLTQVWEKARERAGADALALSAIAAQEGGNEAIAPHDWRYLTEKRRRAEFDIDEGEVKAYFSLERMIAAAFDVASRLFGLRFEALDGVSAWHPDTRVWRVLDADGSERGLFIGDYFARSSKRSGAWMSALRSQHKLDGGERPIIYNVCNFAKPAKGEPALLSLDDARTLFHEFGHALHGLMSDVTWPSLSGTAVSRDFVELPSQLFEHWLETPQILSTHARHVETGEPMPEALAQRLEAARRLDAGFDTVEFTASALVDLALHETGEAPADPMAREAEILAGLDMPAEIVMRHRSPHFAHVFSGDGYSAGYYSYMWSEVLDADAFEAFTEQGDPFHPDTAERLARHIYSAGNSRDPAELYKAFRGRIPSPEALMRKRGLAA</sequence>